<dbReference type="Proteomes" id="UP000556436">
    <property type="component" value="Unassembled WGS sequence"/>
</dbReference>
<organism evidence="1 2">
    <name type="scientific">Streptomyces netropsis</name>
    <name type="common">Streptoverticillium netropsis</name>
    <dbReference type="NCBI Taxonomy" id="55404"/>
    <lineage>
        <taxon>Bacteria</taxon>
        <taxon>Bacillati</taxon>
        <taxon>Actinomycetota</taxon>
        <taxon>Actinomycetes</taxon>
        <taxon>Kitasatosporales</taxon>
        <taxon>Streptomycetaceae</taxon>
        <taxon>Streptomyces</taxon>
    </lineage>
</organism>
<dbReference type="EMBL" id="JACHJG010000002">
    <property type="protein sequence ID" value="MBB4885553.1"/>
    <property type="molecule type" value="Genomic_DNA"/>
</dbReference>
<keyword evidence="2" id="KW-1185">Reference proteome</keyword>
<sequence>MNQQLSERRITPLPIRVRPRPGERPDDFICRLARANHLKPSYLHDLVHGPPLWVGAPKIDRLALFSGIPENVLERTLLPVSTPFMDIKPVEGQSVEEHAQQRLYFRIRRDAGSRGLTVRVLAQRHQVSRRTVRRALDASDPPPDRLVRQVPLRLKPLKPIIDPMLTEGLTPRQIWVRLIDEHDIVLRLNALMVYSREWHLTRNRPEHPPLVQFTRG</sequence>
<name>A0A7W7L9H9_STRNE</name>
<evidence type="ECO:0000313" key="2">
    <source>
        <dbReference type="Proteomes" id="UP000556436"/>
    </source>
</evidence>
<comment type="caution">
    <text evidence="1">The sequence shown here is derived from an EMBL/GenBank/DDBJ whole genome shotgun (WGS) entry which is preliminary data.</text>
</comment>
<reference evidence="1 2" key="1">
    <citation type="submission" date="2020-08" db="EMBL/GenBank/DDBJ databases">
        <title>Genomic Encyclopedia of Type Strains, Phase III (KMG-III): the genomes of soil and plant-associated and newly described type strains.</title>
        <authorList>
            <person name="Whitman W."/>
        </authorList>
    </citation>
    <scope>NUCLEOTIDE SEQUENCE [LARGE SCALE GENOMIC DNA]</scope>
    <source>
        <strain evidence="1 2">CECT 3265</strain>
    </source>
</reference>
<evidence type="ECO:0000313" key="1">
    <source>
        <dbReference type="EMBL" id="MBB4885553.1"/>
    </source>
</evidence>
<dbReference type="RefSeq" id="WP_184732149.1">
    <property type="nucleotide sequence ID" value="NZ_BMRW01000011.1"/>
</dbReference>
<accession>A0A7W7L9H9</accession>
<protein>
    <submittedName>
        <fullName evidence="1">Uncharacterized protein</fullName>
    </submittedName>
</protein>
<gene>
    <name evidence="1" type="ORF">FHS38_001581</name>
</gene>
<proteinExistence type="predicted"/>
<dbReference type="AlphaFoldDB" id="A0A7W7L9H9"/>